<dbReference type="GO" id="GO:0030198">
    <property type="term" value="P:extracellular matrix organization"/>
    <property type="evidence" value="ECO:0007669"/>
    <property type="project" value="TreeGrafter"/>
</dbReference>
<sequence length="559" mass="56202">MSFSEKKLNLYADNVKDLPDRPSEAGITAAQLKAVFDGRTDKEVKAAVNGLIDELEASTAAGQIGTKGGRKLDEAVLSEDINYIRLNSDRVLETSSDGTSWQATGSSGHIIVDADGTQLPQRSRLQFLTAEIKDSGGVTVVRALKGDKGDKGDTGATGLQGPQGIQGETGPVIVPEIDRNGVMSFTIQSTAIAPQPVSVRGPQGPQGVQGAQGQMGPQGATGIQGPQGIQGPKGDKGDTGETGSQGAQGPQGLQGIQGIQGPAGPKGDTGAQGPVGPQGAQGPQGVKGDDGADGRSFQIQDVYPTLGELKTAYPSGNEYAYQVSADKNIYIWSEQESDWVSLGQLQGPQGPQGPAGAQGPTGPQGEQGPAGPQGEQGIQGPQGEQGIQGPKGDTGAAGATGPQGIQGEQGPAGPQGPQGVQGVAGADGKSAYQAAVESGYSGTETAFNGALAEVPGHISSQSNPHAVTAAQVGADPAGSAAAVQTSLTAHTGNTGNPHSVTAAQVGLGNVDNTSDLNKPISTATQTALNDKAPAYTYGTTDLEAGVSTLETGKLYFVYE</sequence>
<dbReference type="Gene3D" id="1.20.5.320">
    <property type="entry name" value="6-Phosphogluconate Dehydrogenase, domain 3"/>
    <property type="match status" value="2"/>
</dbReference>
<keyword evidence="3" id="KW-1185">Reference proteome</keyword>
<feature type="region of interest" description="Disordered" evidence="1">
    <location>
        <begin position="193"/>
        <end position="296"/>
    </location>
</feature>
<dbReference type="EMBL" id="JACRSP010000007">
    <property type="protein sequence ID" value="MBC8537268.1"/>
    <property type="molecule type" value="Genomic_DNA"/>
</dbReference>
<feature type="compositionally biased region" description="Low complexity" evidence="1">
    <location>
        <begin position="194"/>
        <end position="232"/>
    </location>
</feature>
<dbReference type="GO" id="GO:0030020">
    <property type="term" value="F:extracellular matrix structural constituent conferring tensile strength"/>
    <property type="evidence" value="ECO:0007669"/>
    <property type="project" value="TreeGrafter"/>
</dbReference>
<feature type="region of interest" description="Disordered" evidence="1">
    <location>
        <begin position="145"/>
        <end position="170"/>
    </location>
</feature>
<dbReference type="Proteomes" id="UP000620366">
    <property type="component" value="Unassembled WGS sequence"/>
</dbReference>
<dbReference type="InterPro" id="IPR008160">
    <property type="entry name" value="Collagen"/>
</dbReference>
<feature type="compositionally biased region" description="Low complexity" evidence="1">
    <location>
        <begin position="402"/>
        <end position="425"/>
    </location>
</feature>
<dbReference type="GO" id="GO:0005615">
    <property type="term" value="C:extracellular space"/>
    <property type="evidence" value="ECO:0007669"/>
    <property type="project" value="TreeGrafter"/>
</dbReference>
<comment type="caution">
    <text evidence="2">The sequence shown here is derived from an EMBL/GenBank/DDBJ whole genome shotgun (WGS) entry which is preliminary data.</text>
</comment>
<dbReference type="GO" id="GO:0031012">
    <property type="term" value="C:extracellular matrix"/>
    <property type="evidence" value="ECO:0007669"/>
    <property type="project" value="TreeGrafter"/>
</dbReference>
<accession>A0A926DFM2</accession>
<gene>
    <name evidence="2" type="ORF">H8695_11270</name>
</gene>
<feature type="compositionally biased region" description="Low complexity" evidence="1">
    <location>
        <begin position="244"/>
        <end position="286"/>
    </location>
</feature>
<proteinExistence type="predicted"/>
<protein>
    <submittedName>
        <fullName evidence="2">Collagen-like protein</fullName>
    </submittedName>
</protein>
<evidence type="ECO:0000313" key="3">
    <source>
        <dbReference type="Proteomes" id="UP000620366"/>
    </source>
</evidence>
<name>A0A926DFM2_9FIRM</name>
<dbReference type="InterPro" id="IPR050149">
    <property type="entry name" value="Collagen_superfamily"/>
</dbReference>
<keyword evidence="2" id="KW-0176">Collagen</keyword>
<organism evidence="2 3">
    <name type="scientific">Feifania hominis</name>
    <dbReference type="NCBI Taxonomy" id="2763660"/>
    <lineage>
        <taxon>Bacteria</taxon>
        <taxon>Bacillati</taxon>
        <taxon>Bacillota</taxon>
        <taxon>Clostridia</taxon>
        <taxon>Eubacteriales</taxon>
        <taxon>Feifaniaceae</taxon>
        <taxon>Feifania</taxon>
    </lineage>
</organism>
<dbReference type="Pfam" id="PF01391">
    <property type="entry name" value="Collagen"/>
    <property type="match status" value="2"/>
</dbReference>
<reference evidence="2" key="1">
    <citation type="submission" date="2020-08" db="EMBL/GenBank/DDBJ databases">
        <title>Genome public.</title>
        <authorList>
            <person name="Liu C."/>
            <person name="Sun Q."/>
        </authorList>
    </citation>
    <scope>NUCLEOTIDE SEQUENCE</scope>
    <source>
        <strain evidence="2">BX7</strain>
    </source>
</reference>
<dbReference type="PANTHER" id="PTHR24023:SF1095">
    <property type="entry name" value="EGF-LIKE DOMAIN-CONTAINING PROTEIN"/>
    <property type="match status" value="1"/>
</dbReference>
<feature type="compositionally biased region" description="Low complexity" evidence="1">
    <location>
        <begin position="343"/>
        <end position="390"/>
    </location>
</feature>
<evidence type="ECO:0000256" key="1">
    <source>
        <dbReference type="SAM" id="MobiDB-lite"/>
    </source>
</evidence>
<feature type="region of interest" description="Disordered" evidence="1">
    <location>
        <begin position="342"/>
        <end position="425"/>
    </location>
</feature>
<dbReference type="AlphaFoldDB" id="A0A926DFM2"/>
<dbReference type="PANTHER" id="PTHR24023">
    <property type="entry name" value="COLLAGEN ALPHA"/>
    <property type="match status" value="1"/>
</dbReference>
<evidence type="ECO:0000313" key="2">
    <source>
        <dbReference type="EMBL" id="MBC8537268.1"/>
    </source>
</evidence>